<evidence type="ECO:0000259" key="1">
    <source>
        <dbReference type="Pfam" id="PF00561"/>
    </source>
</evidence>
<keyword evidence="2" id="KW-0378">Hydrolase</keyword>
<proteinExistence type="predicted"/>
<dbReference type="HOGENOM" id="CLU_1999104_0_0_11"/>
<dbReference type="GO" id="GO:0004806">
    <property type="term" value="F:triacylglycerol lipase activity"/>
    <property type="evidence" value="ECO:0007669"/>
    <property type="project" value="TreeGrafter"/>
</dbReference>
<dbReference type="Gene3D" id="3.40.50.1820">
    <property type="entry name" value="alpha/beta hydrolase"/>
    <property type="match status" value="1"/>
</dbReference>
<accession>A0A076N3L8</accession>
<dbReference type="EMBL" id="CP009110">
    <property type="protein sequence ID" value="AIJ25816.1"/>
    <property type="molecule type" value="Genomic_DNA"/>
</dbReference>
<reference evidence="2 3" key="1">
    <citation type="submission" date="2014-07" db="EMBL/GenBank/DDBJ databases">
        <title>Whole Genome Sequence of the Amycolatopsis methanolica 239.</title>
        <authorList>
            <person name="Tang B."/>
        </authorList>
    </citation>
    <scope>NUCLEOTIDE SEQUENCE [LARGE SCALE GENOMIC DNA]</scope>
    <source>
        <strain evidence="2 3">239</strain>
    </source>
</reference>
<dbReference type="STRING" id="1068978.AMETH_5724"/>
<protein>
    <submittedName>
        <fullName evidence="2">Alpha/beta superfamily hydrolase</fullName>
    </submittedName>
</protein>
<dbReference type="SUPFAM" id="SSF53474">
    <property type="entry name" value="alpha/beta-Hydrolases"/>
    <property type="match status" value="1"/>
</dbReference>
<dbReference type="eggNOG" id="COG0596">
    <property type="taxonomic scope" value="Bacteria"/>
</dbReference>
<dbReference type="RefSeq" id="WP_209436819.1">
    <property type="nucleotide sequence ID" value="NZ_AQUL01000001.1"/>
</dbReference>
<dbReference type="InterPro" id="IPR050471">
    <property type="entry name" value="AB_hydrolase"/>
</dbReference>
<gene>
    <name evidence="2" type="ORF">AMETH_5724</name>
</gene>
<sequence>MRLTLDGTPIDYQERGDGPPLLLLPGGAGHADIFDGLAAHLADHYRVAAMSSRLVSARQNGDQHPRVYAEDALGLIDALFDEPPAVFGFSAGAITTLDLLARHPERVRLAVVHEPPVAWTKRRG</sequence>
<evidence type="ECO:0000313" key="2">
    <source>
        <dbReference type="EMBL" id="AIJ25816.1"/>
    </source>
</evidence>
<dbReference type="KEGG" id="amq:AMETH_5724"/>
<dbReference type="Pfam" id="PF00561">
    <property type="entry name" value="Abhydrolase_1"/>
    <property type="match status" value="1"/>
</dbReference>
<dbReference type="InterPro" id="IPR000073">
    <property type="entry name" value="AB_hydrolase_1"/>
</dbReference>
<organism evidence="2 3">
    <name type="scientific">Amycolatopsis methanolica 239</name>
    <dbReference type="NCBI Taxonomy" id="1068978"/>
    <lineage>
        <taxon>Bacteria</taxon>
        <taxon>Bacillati</taxon>
        <taxon>Actinomycetota</taxon>
        <taxon>Actinomycetes</taxon>
        <taxon>Pseudonocardiales</taxon>
        <taxon>Pseudonocardiaceae</taxon>
        <taxon>Amycolatopsis</taxon>
        <taxon>Amycolatopsis methanolica group</taxon>
    </lineage>
</organism>
<dbReference type="GO" id="GO:0046503">
    <property type="term" value="P:glycerolipid catabolic process"/>
    <property type="evidence" value="ECO:0007669"/>
    <property type="project" value="TreeGrafter"/>
</dbReference>
<feature type="domain" description="AB hydrolase-1" evidence="1">
    <location>
        <begin position="19"/>
        <end position="115"/>
    </location>
</feature>
<dbReference type="PANTHER" id="PTHR43433">
    <property type="entry name" value="HYDROLASE, ALPHA/BETA FOLD FAMILY PROTEIN"/>
    <property type="match status" value="1"/>
</dbReference>
<dbReference type="PANTHER" id="PTHR43433:SF5">
    <property type="entry name" value="AB HYDROLASE-1 DOMAIN-CONTAINING PROTEIN"/>
    <property type="match status" value="1"/>
</dbReference>
<dbReference type="AlphaFoldDB" id="A0A076N3L8"/>
<evidence type="ECO:0000313" key="3">
    <source>
        <dbReference type="Proteomes" id="UP000062973"/>
    </source>
</evidence>
<dbReference type="InterPro" id="IPR029058">
    <property type="entry name" value="AB_hydrolase_fold"/>
</dbReference>
<keyword evidence="3" id="KW-1185">Reference proteome</keyword>
<dbReference type="PATRIC" id="fig|1068978.7.peg.6149"/>
<name>A0A076N3L8_AMYME</name>
<dbReference type="Proteomes" id="UP000062973">
    <property type="component" value="Chromosome"/>
</dbReference>